<dbReference type="PANTHER" id="PTHR13789:SF309">
    <property type="entry name" value="PUTATIVE (AFU_ORTHOLOGUE AFUA_6G14510)-RELATED"/>
    <property type="match status" value="1"/>
</dbReference>
<evidence type="ECO:0000256" key="2">
    <source>
        <dbReference type="ARBA" id="ARBA00023033"/>
    </source>
</evidence>
<dbReference type="SUPFAM" id="SSF51905">
    <property type="entry name" value="FAD/NAD(P)-binding domain"/>
    <property type="match status" value="1"/>
</dbReference>
<gene>
    <name evidence="4" type="ORF">E6C64_13250</name>
</gene>
<comment type="caution">
    <text evidence="4">The sequence shown here is derived from an EMBL/GenBank/DDBJ whole genome shotgun (WGS) entry which is preliminary data.</text>
</comment>
<dbReference type="Gene3D" id="3.50.50.60">
    <property type="entry name" value="FAD/NAD(P)-binding domain"/>
    <property type="match status" value="1"/>
</dbReference>
<keyword evidence="5" id="KW-1185">Reference proteome</keyword>
<dbReference type="PRINTS" id="PR00420">
    <property type="entry name" value="RNGMNOXGNASE"/>
</dbReference>
<evidence type="ECO:0000313" key="5">
    <source>
        <dbReference type="Proteomes" id="UP000309133"/>
    </source>
</evidence>
<name>A0A4S4FK33_9MICO</name>
<dbReference type="GO" id="GO:0071949">
    <property type="term" value="F:FAD binding"/>
    <property type="evidence" value="ECO:0007669"/>
    <property type="project" value="InterPro"/>
</dbReference>
<evidence type="ECO:0000313" key="4">
    <source>
        <dbReference type="EMBL" id="THG29635.1"/>
    </source>
</evidence>
<accession>A0A4S4FK33</accession>
<dbReference type="InterPro" id="IPR050493">
    <property type="entry name" value="FAD-dep_Monooxygenase_BioMet"/>
</dbReference>
<feature type="domain" description="FAD-binding" evidence="3">
    <location>
        <begin position="9"/>
        <end position="318"/>
    </location>
</feature>
<keyword evidence="2" id="KW-0503">Monooxygenase</keyword>
<protein>
    <submittedName>
        <fullName evidence="4">FAD-binding protein</fullName>
    </submittedName>
</protein>
<dbReference type="GO" id="GO:0004497">
    <property type="term" value="F:monooxygenase activity"/>
    <property type="evidence" value="ECO:0007669"/>
    <property type="project" value="UniProtKB-KW"/>
</dbReference>
<sequence length="380" mass="40507">MAYLGLMTTTVLVVGGGPAGMACAIAMAQAGVPSEIVEISEDWRPGGIGIALQSAPLRAMKQLGLFGALLAVGRPHRFIDMCGADGTRFAEVPQVNVNDPDDPPFLGMARESLHEVMVAEVQRRGIPVHLGVTVRRIGAADDSGVEVELTDGRVRRFAYVVAADGVNSATRASALPHAPEPAYAGQVIWRAAAKCPPGLDRYTMLIGGPVRVGLVPLPDGGLYLWMLDTTIGPERPPRDQLLELFQERLGRFGGAAPAVAEQLTDNAQIDFRALQWLIVPPPWHSGRTLLIGDAVHTTTPHMAYGAGLALEDAVVLGELAGSGLPFDEMATAFETRRFERARLVVENSLQLSRWEQEPGPPNPGANRLVGETMATLAAQI</sequence>
<dbReference type="PANTHER" id="PTHR13789">
    <property type="entry name" value="MONOOXYGENASE"/>
    <property type="match status" value="1"/>
</dbReference>
<dbReference type="EMBL" id="SSSM01000005">
    <property type="protein sequence ID" value="THG29635.1"/>
    <property type="molecule type" value="Genomic_DNA"/>
</dbReference>
<evidence type="ECO:0000259" key="3">
    <source>
        <dbReference type="Pfam" id="PF01494"/>
    </source>
</evidence>
<dbReference type="Proteomes" id="UP000309133">
    <property type="component" value="Unassembled WGS sequence"/>
</dbReference>
<dbReference type="InterPro" id="IPR002938">
    <property type="entry name" value="FAD-bd"/>
</dbReference>
<keyword evidence="1" id="KW-0560">Oxidoreductase</keyword>
<organism evidence="4 5">
    <name type="scientific">Naasia lichenicola</name>
    <dbReference type="NCBI Taxonomy" id="2565933"/>
    <lineage>
        <taxon>Bacteria</taxon>
        <taxon>Bacillati</taxon>
        <taxon>Actinomycetota</taxon>
        <taxon>Actinomycetes</taxon>
        <taxon>Micrococcales</taxon>
        <taxon>Microbacteriaceae</taxon>
        <taxon>Naasia</taxon>
    </lineage>
</organism>
<proteinExistence type="predicted"/>
<reference evidence="4 5" key="1">
    <citation type="submission" date="2019-04" db="EMBL/GenBank/DDBJ databases">
        <authorList>
            <person name="Jiang L."/>
        </authorList>
    </citation>
    <scope>NUCLEOTIDE SEQUENCE [LARGE SCALE GENOMIC DNA]</scope>
    <source>
        <strain evidence="4 5">YIM 131853</strain>
    </source>
</reference>
<dbReference type="AlphaFoldDB" id="A0A4S4FK33"/>
<dbReference type="Pfam" id="PF01494">
    <property type="entry name" value="FAD_binding_3"/>
    <property type="match status" value="1"/>
</dbReference>
<dbReference type="InterPro" id="IPR036188">
    <property type="entry name" value="FAD/NAD-bd_sf"/>
</dbReference>
<evidence type="ECO:0000256" key="1">
    <source>
        <dbReference type="ARBA" id="ARBA00023002"/>
    </source>
</evidence>